<accession>A0A6J6AU12</accession>
<gene>
    <name evidence="2" type="ORF">UFOPK1399_00048</name>
</gene>
<feature type="transmembrane region" description="Helical" evidence="1">
    <location>
        <begin position="236"/>
        <end position="255"/>
    </location>
</feature>
<feature type="transmembrane region" description="Helical" evidence="1">
    <location>
        <begin position="213"/>
        <end position="230"/>
    </location>
</feature>
<feature type="transmembrane region" description="Helical" evidence="1">
    <location>
        <begin position="464"/>
        <end position="482"/>
    </location>
</feature>
<feature type="transmembrane region" description="Helical" evidence="1">
    <location>
        <begin position="358"/>
        <end position="377"/>
    </location>
</feature>
<dbReference type="EMBL" id="CAEZSD010000003">
    <property type="protein sequence ID" value="CAB4529573.1"/>
    <property type="molecule type" value="Genomic_DNA"/>
</dbReference>
<feature type="transmembrane region" description="Helical" evidence="1">
    <location>
        <begin position="325"/>
        <end position="346"/>
    </location>
</feature>
<feature type="transmembrane region" description="Helical" evidence="1">
    <location>
        <begin position="262"/>
        <end position="280"/>
    </location>
</feature>
<feature type="transmembrane region" description="Helical" evidence="1">
    <location>
        <begin position="494"/>
        <end position="515"/>
    </location>
</feature>
<evidence type="ECO:0000313" key="2">
    <source>
        <dbReference type="EMBL" id="CAB4529573.1"/>
    </source>
</evidence>
<evidence type="ECO:0000256" key="1">
    <source>
        <dbReference type="SAM" id="Phobius"/>
    </source>
</evidence>
<sequence length="529" mass="58426">MKKNKRTLLLLITAISVIFAPMAIAADMPLLSWERGKQQNIVLGGLSTNAGWKIYLTAPGQIDREFSPSAPNAAGYVVFSIDLPNNLPLGGYSVEARAKGSPDTTVAGVNLIKRNYYTISSIPTDLRLLFTLYAIIISTFAVIRSRKYASLAFTRDKSHKRRKDEESSVSRVLGAIQPFYRFRSRRQDEMEISFLKFVALKDGEPLHKLSPNIWALAPFFTFVLGIYMSYSIQNTTVIPNVALGLIIAIAVIGAVDAISGGTAALGFIFASLILGDITGMRSFLAAAAFVMAWCLPSMLASMYLVILKVDFKVYLSRLSENIKDVLALVLSALLGSVAVVISTILTDSLVINIQGNKFLRWPLMAIVFVLIIAKNLMEIAIDRRRIKREIEVETEVESIILQRSMSQPMTFTLATAIFGITYVWTEKANQSLIATLVISAPFFLNSIHLPRLVGVRFAKARRNLMIEAIIVALLTVAVYIGVQYLPMSTREKAQAFILLGLVPVLLHSVYSSLVATSEKNKFEKEEVEA</sequence>
<reference evidence="2" key="1">
    <citation type="submission" date="2020-05" db="EMBL/GenBank/DDBJ databases">
        <authorList>
            <person name="Chiriac C."/>
            <person name="Salcher M."/>
            <person name="Ghai R."/>
            <person name="Kavagutti S V."/>
        </authorList>
    </citation>
    <scope>NUCLEOTIDE SEQUENCE</scope>
</reference>
<name>A0A6J6AU12_9ZZZZ</name>
<proteinExistence type="predicted"/>
<protein>
    <submittedName>
        <fullName evidence="2">Unannotated protein</fullName>
    </submittedName>
</protein>
<dbReference type="AlphaFoldDB" id="A0A6J6AU12"/>
<keyword evidence="1" id="KW-0812">Transmembrane</keyword>
<keyword evidence="1" id="KW-0472">Membrane</keyword>
<feature type="transmembrane region" description="Helical" evidence="1">
    <location>
        <begin position="286"/>
        <end position="305"/>
    </location>
</feature>
<keyword evidence="1" id="KW-1133">Transmembrane helix</keyword>
<organism evidence="2">
    <name type="scientific">freshwater metagenome</name>
    <dbReference type="NCBI Taxonomy" id="449393"/>
    <lineage>
        <taxon>unclassified sequences</taxon>
        <taxon>metagenomes</taxon>
        <taxon>ecological metagenomes</taxon>
    </lineage>
</organism>
<feature type="transmembrane region" description="Helical" evidence="1">
    <location>
        <begin position="126"/>
        <end position="143"/>
    </location>
</feature>